<dbReference type="InterPro" id="IPR014907">
    <property type="entry name" value="BT4734-like_N"/>
</dbReference>
<accession>A0A9Q3YYT6</accession>
<comment type="caution">
    <text evidence="2">The sequence shown here is derived from an EMBL/GenBank/DDBJ whole genome shotgun (WGS) entry which is preliminary data.</text>
</comment>
<dbReference type="SMART" id="SM00942">
    <property type="entry name" value="PriCT_1"/>
    <property type="match status" value="1"/>
</dbReference>
<sequence length="748" mass="85685">MKSTIFKNFNEVVEQKDIVKIFDDIKNGTYRNAITYLRKSLAEDKKEAAEKVKKALPAFTPSATFKGGRKMEFLTNYNALVVLDIDKISKEKLAESKETLKQNPFVFAAFTSPSGNGLKIFVKVDADKTQHKESFLKLQEYFEELLNLEIDKSGKDITQLCFFSFDPEIFVNETSTVFSSTEPAGHCHSEQREGISCKAGEHSEAISLDVGISRQGISKPPSNPPADYNVLYAHCVSFTEKKESFVEGNRNNFVFQLANNLNRKGIPETLALGYILADYDYNSQEVMTAVKSAYSNTAEYATDNFTPQKKSAKYAQSASAKKNSDESSVNATLAGTMTLDDEEEPAQIDKLENFLNNRYKFRYNEVLGKLEYRRVNGKVWKYITDFKENSILREIQKAKVRCSINSLRNLLHSDFCETYDPFKDYFENLVEYTGERDYIEELAMTITTTKPDLWKECFKKWFVAMVACVLNEKQINQTVIVFSGKQGLGKTTWIEKLMPAELKQYIFSGTVNPNNKDTLIHLAECMLINLDELENLNRTEIGSLKELITKTHIRMRKAYGHNNENMPRRASFAGSVNTAQFLNDTTGSLRFLCFELEHIDYQHEIDINLCYAQAFKLYQSGFRHWFNQEEIKQINENNEQYQLMSPEEELLLTWFEPATKESANAFLNASQIAVRLSTVANINVTDGTVNKLGKALKKHGFIRMAKNKSYVYALNILDIDEVDRRAKEKERSLKDNSELAKIPYRFEN</sequence>
<dbReference type="Pfam" id="PF05272">
    <property type="entry name" value="VapE-like_dom"/>
    <property type="match status" value="1"/>
</dbReference>
<proteinExistence type="predicted"/>
<name>A0A9Q3YYT6_9FLAO</name>
<evidence type="ECO:0000259" key="1">
    <source>
        <dbReference type="SMART" id="SM00942"/>
    </source>
</evidence>
<dbReference type="InterPro" id="IPR014820">
    <property type="entry name" value="PriCT_1"/>
</dbReference>
<evidence type="ECO:0000313" key="3">
    <source>
        <dbReference type="Proteomes" id="UP001108025"/>
    </source>
</evidence>
<dbReference type="RefSeq" id="WP_230672597.1">
    <property type="nucleotide sequence ID" value="NZ_JAJNAY010000003.1"/>
</dbReference>
<organism evidence="2 3">
    <name type="scientific">Chryseobacterium turcicum</name>
    <dbReference type="NCBI Taxonomy" id="2898076"/>
    <lineage>
        <taxon>Bacteria</taxon>
        <taxon>Pseudomonadati</taxon>
        <taxon>Bacteroidota</taxon>
        <taxon>Flavobacteriia</taxon>
        <taxon>Flavobacteriales</taxon>
        <taxon>Weeksellaceae</taxon>
        <taxon>Chryseobacterium group</taxon>
        <taxon>Chryseobacterium</taxon>
    </lineage>
</organism>
<reference evidence="2" key="1">
    <citation type="submission" date="2021-11" db="EMBL/GenBank/DDBJ databases">
        <title>Description of novel Chryseobacterium species.</title>
        <authorList>
            <person name="Saticioglu I.B."/>
            <person name="Ay H."/>
            <person name="Altun S."/>
            <person name="Duman M."/>
        </authorList>
    </citation>
    <scope>NUCLEOTIDE SEQUENCE</scope>
    <source>
        <strain evidence="2">C-17</strain>
    </source>
</reference>
<dbReference type="Proteomes" id="UP001108025">
    <property type="component" value="Unassembled WGS sequence"/>
</dbReference>
<feature type="domain" description="Primase C-terminal 1" evidence="1">
    <location>
        <begin position="239"/>
        <end position="299"/>
    </location>
</feature>
<keyword evidence="3" id="KW-1185">Reference proteome</keyword>
<evidence type="ECO:0000313" key="2">
    <source>
        <dbReference type="EMBL" id="MCD1119127.1"/>
    </source>
</evidence>
<dbReference type="InterPro" id="IPR007936">
    <property type="entry name" value="VapE-like_dom"/>
</dbReference>
<dbReference type="Pfam" id="PF08800">
    <property type="entry name" value="BT4734-like_N"/>
    <property type="match status" value="1"/>
</dbReference>
<dbReference type="PANTHER" id="PTHR34985:SF1">
    <property type="entry name" value="SLR0554 PROTEIN"/>
    <property type="match status" value="1"/>
</dbReference>
<dbReference type="EMBL" id="JAJNAY010000003">
    <property type="protein sequence ID" value="MCD1119127.1"/>
    <property type="molecule type" value="Genomic_DNA"/>
</dbReference>
<protein>
    <submittedName>
        <fullName evidence="2">Virulence-associated E family protein</fullName>
    </submittedName>
</protein>
<gene>
    <name evidence="2" type="ORF">LO744_19985</name>
</gene>
<dbReference type="PANTHER" id="PTHR34985">
    <property type="entry name" value="SLR0554 PROTEIN"/>
    <property type="match status" value="1"/>
</dbReference>
<dbReference type="AlphaFoldDB" id="A0A9Q3YYT6"/>